<evidence type="ECO:0000256" key="1">
    <source>
        <dbReference type="SAM" id="MobiDB-lite"/>
    </source>
</evidence>
<dbReference type="OrthoDB" id="341208at2"/>
<feature type="domain" description="PAS" evidence="2">
    <location>
        <begin position="148"/>
        <end position="184"/>
    </location>
</feature>
<dbReference type="Gene3D" id="3.30.450.20">
    <property type="entry name" value="PAS domain"/>
    <property type="match status" value="1"/>
</dbReference>
<reference evidence="3" key="1">
    <citation type="submission" date="2016-07" db="EMBL/GenBank/DDBJ databases">
        <title>Microvirga ossetica sp. nov. a new species of rhizobia isolated from root nodules of the legume species Vicia alpestris Steven originated from North Ossetia region in the Caucasus.</title>
        <authorList>
            <person name="Safronova V.I."/>
            <person name="Kuznetsova I.G."/>
            <person name="Sazanova A.L."/>
            <person name="Belimov A."/>
            <person name="Andronov E."/>
            <person name="Osledkin Y.S."/>
            <person name="Onishchuk O.P."/>
            <person name="Kurchak O.N."/>
            <person name="Shaposhnikov A.I."/>
            <person name="Willems A."/>
            <person name="Tikhonovich I.A."/>
        </authorList>
    </citation>
    <scope>NUCLEOTIDE SEQUENCE [LARGE SCALE GENOMIC DNA]</scope>
    <source>
        <strain evidence="3">V5/3M</strain>
        <plasmid evidence="3">unnamed1</plasmid>
    </source>
</reference>
<gene>
    <name evidence="3" type="ORF">BB934_29940</name>
</gene>
<dbReference type="KEGG" id="moc:BB934_29940"/>
<dbReference type="EMBL" id="CP016617">
    <property type="protein sequence ID" value="ANY82508.1"/>
    <property type="molecule type" value="Genomic_DNA"/>
</dbReference>
<dbReference type="PROSITE" id="PS50112">
    <property type="entry name" value="PAS"/>
    <property type="match status" value="1"/>
</dbReference>
<feature type="region of interest" description="Disordered" evidence="1">
    <location>
        <begin position="90"/>
        <end position="109"/>
    </location>
</feature>
<accession>A0A1B2ERB2</accession>
<protein>
    <recommendedName>
        <fullName evidence="2">PAS domain-containing protein</fullName>
    </recommendedName>
</protein>
<keyword evidence="3" id="KW-0614">Plasmid</keyword>
<dbReference type="SUPFAM" id="SSF55785">
    <property type="entry name" value="PYP-like sensor domain (PAS domain)"/>
    <property type="match status" value="1"/>
</dbReference>
<name>A0A1B2ERB2_9HYPH</name>
<evidence type="ECO:0000259" key="2">
    <source>
        <dbReference type="PROSITE" id="PS50112"/>
    </source>
</evidence>
<dbReference type="Pfam" id="PF13188">
    <property type="entry name" value="PAS_8"/>
    <property type="match status" value="1"/>
</dbReference>
<evidence type="ECO:0000313" key="3">
    <source>
        <dbReference type="EMBL" id="ANY82508.1"/>
    </source>
</evidence>
<dbReference type="InterPro" id="IPR035965">
    <property type="entry name" value="PAS-like_dom_sf"/>
</dbReference>
<dbReference type="InterPro" id="IPR000014">
    <property type="entry name" value="PAS"/>
</dbReference>
<proteinExistence type="predicted"/>
<geneLocation type="plasmid" evidence="3">
    <name>unnamed1</name>
</geneLocation>
<dbReference type="CDD" id="cd00130">
    <property type="entry name" value="PAS"/>
    <property type="match status" value="1"/>
</dbReference>
<organism evidence="3">
    <name type="scientific">Microvirga ossetica</name>
    <dbReference type="NCBI Taxonomy" id="1882682"/>
    <lineage>
        <taxon>Bacteria</taxon>
        <taxon>Pseudomonadati</taxon>
        <taxon>Pseudomonadota</taxon>
        <taxon>Alphaproteobacteria</taxon>
        <taxon>Hyphomicrobiales</taxon>
        <taxon>Methylobacteriaceae</taxon>
        <taxon>Microvirga</taxon>
    </lineage>
</organism>
<dbReference type="AlphaFoldDB" id="A0A1B2ERB2"/>
<sequence length="269" mass="29427">MKSDLQLAARSEASDCAYNLFINKQRPEILCAVPEDRPIPSFISSEQWTYAGPLRPQDARLAGFNDKAAAAGVRFSGFYLFQVTAAQGKAGPQGQSVGARPDSLPEPEARVSVREHVRKALLRLLARHSRPDQVIAFLSRPTADQKSAEARYADLLAALPFAVYTTDATGRITFYNEAAVALWGRRPVLGRDRWCGSWHIYTLNGAPLPHDCCPMAVAIREDREVRGVTAIAERPDGTRVKFRPLPTPLHDANDNLVGAVNVLLDLGAA</sequence>